<dbReference type="InterPro" id="IPR002397">
    <property type="entry name" value="Cyt_P450_B"/>
</dbReference>
<dbReference type="PANTHER" id="PTHR46696:SF1">
    <property type="entry name" value="CYTOCHROME P450 YJIB-RELATED"/>
    <property type="match status" value="1"/>
</dbReference>
<reference evidence="3" key="1">
    <citation type="journal article" date="2019" name="Int. J. Syst. Evol. Microbiol.">
        <title>The Global Catalogue of Microorganisms (GCM) 10K type strain sequencing project: providing services to taxonomists for standard genome sequencing and annotation.</title>
        <authorList>
            <consortium name="The Broad Institute Genomics Platform"/>
            <consortium name="The Broad Institute Genome Sequencing Center for Infectious Disease"/>
            <person name="Wu L."/>
            <person name="Ma J."/>
        </authorList>
    </citation>
    <scope>NUCLEOTIDE SEQUENCE [LARGE SCALE GENOMIC DNA]</scope>
    <source>
        <strain evidence="3">JCM 18302</strain>
    </source>
</reference>
<dbReference type="Gene3D" id="1.10.630.10">
    <property type="entry name" value="Cytochrome P450"/>
    <property type="match status" value="1"/>
</dbReference>
<keyword evidence="3" id="KW-1185">Reference proteome</keyword>
<gene>
    <name evidence="2" type="ORF">GCM10023320_41040</name>
</gene>
<organism evidence="2 3">
    <name type="scientific">Pseudonocardia adelaidensis</name>
    <dbReference type="NCBI Taxonomy" id="648754"/>
    <lineage>
        <taxon>Bacteria</taxon>
        <taxon>Bacillati</taxon>
        <taxon>Actinomycetota</taxon>
        <taxon>Actinomycetes</taxon>
        <taxon>Pseudonocardiales</taxon>
        <taxon>Pseudonocardiaceae</taxon>
        <taxon>Pseudonocardia</taxon>
    </lineage>
</organism>
<protein>
    <submittedName>
        <fullName evidence="2">Cytochrome P450</fullName>
    </submittedName>
</protein>
<evidence type="ECO:0000313" key="2">
    <source>
        <dbReference type="EMBL" id="GAA5125936.1"/>
    </source>
</evidence>
<sequence length="418" mass="46111">MSESSGVNVLERLAAPESRRNPYPLLRWLRENEPVHRTEAGFFLVSRHADAHWALGNTGDALVVPDREDLARQFPAAASHPAMEVALDGFAAKSKPGYTSLRRMMSRDLARTRVAQVGESIRLRCAQLIDGMAERLHDGEAVDFHQEVSRPLTFEVFAELFGVDGDERHGVSRDVLEVAGGLEAVDEEALKAADAASERVESYFRGVIADRRRSPRDDLMTALVAAHDTDLERPDDKLILGLLWVLWMTGFDSSAAGLDRGMQAILDHPDQLHWLRGDDQQAAAFVEEVLRYDSVILLTPIPRIAARDIEFGDRMLPAGAMARMVIAAANRDPSVFPDPDRFDPSRDNRPTLSMGYGPYYCNGAALVRAEMSIVLTMIHDRFPDLVAAGEPVWTEAIGTANGIRGVDHLPIRMGTAGQ</sequence>
<dbReference type="Pfam" id="PF00067">
    <property type="entry name" value="p450"/>
    <property type="match status" value="1"/>
</dbReference>
<dbReference type="InterPro" id="IPR001128">
    <property type="entry name" value="Cyt_P450"/>
</dbReference>
<accession>A0ABP9NLT9</accession>
<name>A0ABP9NLT9_9PSEU</name>
<dbReference type="SUPFAM" id="SSF48264">
    <property type="entry name" value="Cytochrome P450"/>
    <property type="match status" value="1"/>
</dbReference>
<comment type="similarity">
    <text evidence="1">Belongs to the cytochrome P450 family.</text>
</comment>
<dbReference type="PRINTS" id="PR00359">
    <property type="entry name" value="BP450"/>
</dbReference>
<proteinExistence type="inferred from homology"/>
<dbReference type="RefSeq" id="WP_345606812.1">
    <property type="nucleotide sequence ID" value="NZ_BAABJO010000014.1"/>
</dbReference>
<dbReference type="InterPro" id="IPR036396">
    <property type="entry name" value="Cyt_P450_sf"/>
</dbReference>
<dbReference type="PANTHER" id="PTHR46696">
    <property type="entry name" value="P450, PUTATIVE (EUROFUNG)-RELATED"/>
    <property type="match status" value="1"/>
</dbReference>
<evidence type="ECO:0000313" key="3">
    <source>
        <dbReference type="Proteomes" id="UP001500804"/>
    </source>
</evidence>
<dbReference type="Proteomes" id="UP001500804">
    <property type="component" value="Unassembled WGS sequence"/>
</dbReference>
<comment type="caution">
    <text evidence="2">The sequence shown here is derived from an EMBL/GenBank/DDBJ whole genome shotgun (WGS) entry which is preliminary data.</text>
</comment>
<evidence type="ECO:0000256" key="1">
    <source>
        <dbReference type="ARBA" id="ARBA00010617"/>
    </source>
</evidence>
<dbReference type="EMBL" id="BAABJO010000014">
    <property type="protein sequence ID" value="GAA5125936.1"/>
    <property type="molecule type" value="Genomic_DNA"/>
</dbReference>